<reference evidence="5" key="1">
    <citation type="submission" date="2018-06" db="EMBL/GenBank/DDBJ databases">
        <authorList>
            <person name="Zhirakovskaya E."/>
        </authorList>
    </citation>
    <scope>NUCLEOTIDE SEQUENCE</scope>
</reference>
<dbReference type="InterPro" id="IPR004143">
    <property type="entry name" value="BPL_LPL_catalytic"/>
</dbReference>
<evidence type="ECO:0000259" key="4">
    <source>
        <dbReference type="PROSITE" id="PS51733"/>
    </source>
</evidence>
<dbReference type="NCBIfam" id="TIGR00121">
    <property type="entry name" value="birA_ligase"/>
    <property type="match status" value="1"/>
</dbReference>
<accession>A0A3B1DRL2</accession>
<keyword evidence="3" id="KW-0067">ATP-binding</keyword>
<proteinExistence type="predicted"/>
<dbReference type="InterPro" id="IPR008988">
    <property type="entry name" value="Transcriptional_repressor_C"/>
</dbReference>
<sequence>MDINPDKITAYFRAHADIRDIVHEVLLFDEVSSTNDIALEMAGNGMPEGLAILAESQTHGKGRQGRHWFSPPGKNIYLSLLLRPTVQVREYPLFSPTVALGVIKGIKKYTGLEVGIKWPNDLILSDKKVGGLLMVSGRAGEHAQPLVVGLGLNVNLNQDEFPEDLQEIATALKVPLKAPIDRSTLIMNLIDTISTEIHRLEAGEIQNIMNEVRTHCVTLGKRVRVSTARQVFEGQAESLSDDGALQIRLGDNSIRSLLMGDITHLRETTTTHTME</sequence>
<evidence type="ECO:0000256" key="2">
    <source>
        <dbReference type="ARBA" id="ARBA00022741"/>
    </source>
</evidence>
<dbReference type="PANTHER" id="PTHR12835:SF5">
    <property type="entry name" value="BIOTIN--PROTEIN LIGASE"/>
    <property type="match status" value="1"/>
</dbReference>
<keyword evidence="1" id="KW-0436">Ligase</keyword>
<dbReference type="InterPro" id="IPR004408">
    <property type="entry name" value="Biotin_CoA_COase_ligase"/>
</dbReference>
<dbReference type="PANTHER" id="PTHR12835">
    <property type="entry name" value="BIOTIN PROTEIN LIGASE"/>
    <property type="match status" value="1"/>
</dbReference>
<dbReference type="Gene3D" id="2.30.30.100">
    <property type="match status" value="1"/>
</dbReference>
<dbReference type="GO" id="GO:0005737">
    <property type="term" value="C:cytoplasm"/>
    <property type="evidence" value="ECO:0007669"/>
    <property type="project" value="TreeGrafter"/>
</dbReference>
<dbReference type="InterPro" id="IPR003142">
    <property type="entry name" value="BPL_C"/>
</dbReference>
<dbReference type="GO" id="GO:0004077">
    <property type="term" value="F:biotin--[biotin carboxyl-carrier protein] ligase activity"/>
    <property type="evidence" value="ECO:0007669"/>
    <property type="project" value="InterPro"/>
</dbReference>
<dbReference type="InterPro" id="IPR045864">
    <property type="entry name" value="aa-tRNA-synth_II/BPL/LPL"/>
</dbReference>
<evidence type="ECO:0000256" key="1">
    <source>
        <dbReference type="ARBA" id="ARBA00022598"/>
    </source>
</evidence>
<dbReference type="PROSITE" id="PS51733">
    <property type="entry name" value="BPL_LPL_CATALYTIC"/>
    <property type="match status" value="1"/>
</dbReference>
<dbReference type="EMBL" id="UOGF01000074">
    <property type="protein sequence ID" value="VAX31337.1"/>
    <property type="molecule type" value="Genomic_DNA"/>
</dbReference>
<dbReference type="GO" id="GO:0005524">
    <property type="term" value="F:ATP binding"/>
    <property type="evidence" value="ECO:0007669"/>
    <property type="project" value="UniProtKB-KW"/>
</dbReference>
<organism evidence="5">
    <name type="scientific">hydrothermal vent metagenome</name>
    <dbReference type="NCBI Taxonomy" id="652676"/>
    <lineage>
        <taxon>unclassified sequences</taxon>
        <taxon>metagenomes</taxon>
        <taxon>ecological metagenomes</taxon>
    </lineage>
</organism>
<evidence type="ECO:0000256" key="3">
    <source>
        <dbReference type="ARBA" id="ARBA00022840"/>
    </source>
</evidence>
<dbReference type="Pfam" id="PF03099">
    <property type="entry name" value="BPL_LplA_LipB"/>
    <property type="match status" value="1"/>
</dbReference>
<feature type="domain" description="BPL/LPL catalytic" evidence="4">
    <location>
        <begin position="20"/>
        <end position="201"/>
    </location>
</feature>
<evidence type="ECO:0000313" key="5">
    <source>
        <dbReference type="EMBL" id="VAX31337.1"/>
    </source>
</evidence>
<name>A0A3B1DRL2_9ZZZZ</name>
<dbReference type="AlphaFoldDB" id="A0A3B1DRL2"/>
<keyword evidence="2" id="KW-0547">Nucleotide-binding</keyword>
<dbReference type="CDD" id="cd16442">
    <property type="entry name" value="BPL"/>
    <property type="match status" value="1"/>
</dbReference>
<protein>
    <recommendedName>
        <fullName evidence="4">BPL/LPL catalytic domain-containing protein</fullName>
    </recommendedName>
</protein>
<gene>
    <name evidence="5" type="ORF">MNBD_NITROSPIRAE01-531</name>
</gene>
<dbReference type="Pfam" id="PF02237">
    <property type="entry name" value="BPL_C"/>
    <property type="match status" value="1"/>
</dbReference>
<dbReference type="SUPFAM" id="SSF55681">
    <property type="entry name" value="Class II aaRS and biotin synthetases"/>
    <property type="match status" value="1"/>
</dbReference>
<dbReference type="SUPFAM" id="SSF50037">
    <property type="entry name" value="C-terminal domain of transcriptional repressors"/>
    <property type="match status" value="1"/>
</dbReference>
<dbReference type="Gene3D" id="3.30.930.10">
    <property type="entry name" value="Bira Bifunctional Protein, Domain 2"/>
    <property type="match status" value="1"/>
</dbReference>